<name>A0ACC7NM09_9BURK</name>
<comment type="caution">
    <text evidence="1">The sequence shown here is derived from an EMBL/GenBank/DDBJ whole genome shotgun (WGS) entry which is preliminary data.</text>
</comment>
<sequence length="188" mass="19856">MTLGCAAAAAHAESFFHAEAGLGATNFTAMGDGMYYQQGFSHHLKLRVPAGRIGIGATALPYSRGSWIPGVDLNLAYMYFGTAKIQGDAVPDASDYADGIGGYNPKKEACNGTCGPMRYFDTGGSLQAIALTVEPYYEVGNWRFSVEGGPAIFKGAWTSTMTVMSATSPWGPRGSVETLAHDPKPQLT</sequence>
<protein>
    <submittedName>
        <fullName evidence="1">Uncharacterized protein</fullName>
    </submittedName>
</protein>
<evidence type="ECO:0000313" key="1">
    <source>
        <dbReference type="EMBL" id="MFM0108321.1"/>
    </source>
</evidence>
<gene>
    <name evidence="1" type="ORF">PQR01_34025</name>
</gene>
<accession>A0ACC7NM09</accession>
<proteinExistence type="predicted"/>
<organism evidence="1 2">
    <name type="scientific">Paraburkholderia rhynchosiae</name>
    <dbReference type="NCBI Taxonomy" id="487049"/>
    <lineage>
        <taxon>Bacteria</taxon>
        <taxon>Pseudomonadati</taxon>
        <taxon>Pseudomonadota</taxon>
        <taxon>Betaproteobacteria</taxon>
        <taxon>Burkholderiales</taxon>
        <taxon>Burkholderiaceae</taxon>
        <taxon>Paraburkholderia</taxon>
    </lineage>
</organism>
<dbReference type="EMBL" id="JAQQDW010000112">
    <property type="protein sequence ID" value="MFM0108321.1"/>
    <property type="molecule type" value="Genomic_DNA"/>
</dbReference>
<dbReference type="Proteomes" id="UP001629235">
    <property type="component" value="Unassembled WGS sequence"/>
</dbReference>
<keyword evidence="2" id="KW-1185">Reference proteome</keyword>
<reference evidence="1 2" key="1">
    <citation type="journal article" date="2024" name="Chem. Sci.">
        <title>Discovery of megapolipeptins by genome mining of a Burkholderiales bacteria collection.</title>
        <authorList>
            <person name="Paulo B.S."/>
            <person name="Recchia M.J.J."/>
            <person name="Lee S."/>
            <person name="Fergusson C.H."/>
            <person name="Romanowski S.B."/>
            <person name="Hernandez A."/>
            <person name="Krull N."/>
            <person name="Liu D.Y."/>
            <person name="Cavanagh H."/>
            <person name="Bos A."/>
            <person name="Gray C.A."/>
            <person name="Murphy B.T."/>
            <person name="Linington R.G."/>
            <person name="Eustaquio A.S."/>
        </authorList>
    </citation>
    <scope>NUCLEOTIDE SEQUENCE [LARGE SCALE GENOMIC DNA]</scope>
    <source>
        <strain evidence="1 2">RL18-126-BIB-B</strain>
    </source>
</reference>
<evidence type="ECO:0000313" key="2">
    <source>
        <dbReference type="Proteomes" id="UP001629235"/>
    </source>
</evidence>